<feature type="transmembrane region" description="Helical" evidence="5">
    <location>
        <begin position="21"/>
        <end position="44"/>
    </location>
</feature>
<evidence type="ECO:0000256" key="5">
    <source>
        <dbReference type="SAM" id="Phobius"/>
    </source>
</evidence>
<comment type="caution">
    <text evidence="7">The sequence shown here is derived from an EMBL/GenBank/DDBJ whole genome shotgun (WGS) entry which is preliminary data.</text>
</comment>
<proteinExistence type="predicted"/>
<evidence type="ECO:0000256" key="3">
    <source>
        <dbReference type="ARBA" id="ARBA00022989"/>
    </source>
</evidence>
<comment type="subcellular location">
    <subcellularLocation>
        <location evidence="1">Membrane</location>
        <topology evidence="1">Multi-pass membrane protein</topology>
    </subcellularLocation>
</comment>
<feature type="domain" description="TM2" evidence="6">
    <location>
        <begin position="2"/>
        <end position="40"/>
    </location>
</feature>
<protein>
    <submittedName>
        <fullName evidence="7">TM2 domain protein</fullName>
    </submittedName>
</protein>
<dbReference type="Proteomes" id="UP000006265">
    <property type="component" value="Unassembled WGS sequence"/>
</dbReference>
<dbReference type="Pfam" id="PF05154">
    <property type="entry name" value="TM2"/>
    <property type="match status" value="1"/>
</dbReference>
<dbReference type="eggNOG" id="COG2314">
    <property type="taxonomic scope" value="Bacteria"/>
</dbReference>
<keyword evidence="4 5" id="KW-0472">Membrane</keyword>
<evidence type="ECO:0000259" key="6">
    <source>
        <dbReference type="Pfam" id="PF05154"/>
    </source>
</evidence>
<dbReference type="AlphaFoldDB" id="K5BKF5"/>
<evidence type="ECO:0000256" key="4">
    <source>
        <dbReference type="ARBA" id="ARBA00023136"/>
    </source>
</evidence>
<reference evidence="7 8" key="1">
    <citation type="journal article" date="2012" name="J. Bacteriol.">
        <title>Genome sequence of Mycobacterium hassiacum DSM 44199, a rare source of heat-stable mycobacterial proteins.</title>
        <authorList>
            <person name="Tiago I."/>
            <person name="Maranha A."/>
            <person name="Mendes V."/>
            <person name="Alarico S."/>
            <person name="Moynihan P.J."/>
            <person name="Clarke A.J."/>
            <person name="Macedo-Ribeiro S."/>
            <person name="Pereira P.J."/>
            <person name="Empadinhas N."/>
        </authorList>
    </citation>
    <scope>NUCLEOTIDE SEQUENCE [LARGE SCALE GENOMIC DNA]</scope>
    <source>
        <strain evidence="8">DSM 44199 / CIP 105218 / JCM 12690 / 3849</strain>
    </source>
</reference>
<dbReference type="GO" id="GO:0016020">
    <property type="term" value="C:membrane"/>
    <property type="evidence" value="ECO:0007669"/>
    <property type="project" value="UniProtKB-SubCell"/>
</dbReference>
<name>K5BKF5_MYCHD</name>
<gene>
    <name evidence="7" type="ORF">C731_1213</name>
</gene>
<dbReference type="PATRIC" id="fig|1122247.3.peg.1168"/>
<evidence type="ECO:0000313" key="8">
    <source>
        <dbReference type="Proteomes" id="UP000006265"/>
    </source>
</evidence>
<evidence type="ECO:0000256" key="2">
    <source>
        <dbReference type="ARBA" id="ARBA00022692"/>
    </source>
</evidence>
<evidence type="ECO:0000256" key="1">
    <source>
        <dbReference type="ARBA" id="ARBA00004141"/>
    </source>
</evidence>
<dbReference type="InterPro" id="IPR007829">
    <property type="entry name" value="TM2"/>
</dbReference>
<dbReference type="EMBL" id="AMRA01000029">
    <property type="protein sequence ID" value="EKF24774.1"/>
    <property type="molecule type" value="Genomic_DNA"/>
</dbReference>
<sequence length="62" mass="6435">MGSLGIHSFYLGRAGRGIAQIVVTVVTLGLGGIWGFVEGILILLSKPGSSWHQDANGVELAD</sequence>
<keyword evidence="2 5" id="KW-0812">Transmembrane</keyword>
<keyword evidence="3 5" id="KW-1133">Transmembrane helix</keyword>
<dbReference type="STRING" id="1122247.GCA_000379865_03628"/>
<organism evidence="7 8">
    <name type="scientific">Mycolicibacterium hassiacum (strain DSM 44199 / CIP 105218 / JCM 12690 / 3849)</name>
    <name type="common">Mycobacterium hassiacum</name>
    <dbReference type="NCBI Taxonomy" id="1122247"/>
    <lineage>
        <taxon>Bacteria</taxon>
        <taxon>Bacillati</taxon>
        <taxon>Actinomycetota</taxon>
        <taxon>Actinomycetes</taxon>
        <taxon>Mycobacteriales</taxon>
        <taxon>Mycobacteriaceae</taxon>
        <taxon>Mycolicibacterium</taxon>
    </lineage>
</organism>
<keyword evidence="8" id="KW-1185">Reference proteome</keyword>
<evidence type="ECO:0000313" key="7">
    <source>
        <dbReference type="EMBL" id="EKF24774.1"/>
    </source>
</evidence>
<accession>K5BKF5</accession>